<proteinExistence type="predicted"/>
<feature type="region of interest" description="Disordered" evidence="1">
    <location>
        <begin position="1"/>
        <end position="108"/>
    </location>
</feature>
<feature type="compositionally biased region" description="Basic residues" evidence="1">
    <location>
        <begin position="552"/>
        <end position="562"/>
    </location>
</feature>
<feature type="compositionally biased region" description="Basic and acidic residues" evidence="1">
    <location>
        <begin position="703"/>
        <end position="721"/>
    </location>
</feature>
<dbReference type="EMBL" id="JAVFHQ010000022">
    <property type="protein sequence ID" value="KAK4544986.1"/>
    <property type="molecule type" value="Genomic_DNA"/>
</dbReference>
<dbReference type="Proteomes" id="UP001324427">
    <property type="component" value="Unassembled WGS sequence"/>
</dbReference>
<gene>
    <name evidence="2" type="ORF">LTR36_003891</name>
</gene>
<name>A0AAV9JJ57_9PEZI</name>
<feature type="region of interest" description="Disordered" evidence="1">
    <location>
        <begin position="233"/>
        <end position="275"/>
    </location>
</feature>
<organism evidence="2 3">
    <name type="scientific">Oleoguttula mirabilis</name>
    <dbReference type="NCBI Taxonomy" id="1507867"/>
    <lineage>
        <taxon>Eukaryota</taxon>
        <taxon>Fungi</taxon>
        <taxon>Dikarya</taxon>
        <taxon>Ascomycota</taxon>
        <taxon>Pezizomycotina</taxon>
        <taxon>Dothideomycetes</taxon>
        <taxon>Dothideomycetidae</taxon>
        <taxon>Mycosphaerellales</taxon>
        <taxon>Teratosphaeriaceae</taxon>
        <taxon>Oleoguttula</taxon>
    </lineage>
</organism>
<dbReference type="AlphaFoldDB" id="A0AAV9JJ57"/>
<reference evidence="2 3" key="1">
    <citation type="submission" date="2021-11" db="EMBL/GenBank/DDBJ databases">
        <title>Black yeast isolated from Biological Soil Crust.</title>
        <authorList>
            <person name="Kurbessoian T."/>
        </authorList>
    </citation>
    <scope>NUCLEOTIDE SEQUENCE [LARGE SCALE GENOMIC DNA]</scope>
    <source>
        <strain evidence="2 3">CCFEE 5522</strain>
    </source>
</reference>
<sequence>MEDANDNSDKQVEGAAFPQHTLFPEVPDFYDAGHLHTSNGFPQDPYQGTGYLHEREIETEFGEPYNETTGHDEDKTPQMFMSSQNAQGTHGDGLPAYRPPRPKPEPDDTLVPSALNCESAHAQSFPVDVFNTSAAHRPLSPYRAFEPSWYHGGGGEGDHFDFSDSHALRPYQSAPHIAGRGVTDSYRSSSNAMPSVQSHLQVQRQGMWAQPSRAYADPYFQQASQGYVNTSSTVSPFAKRRDPGVDVEGSAVSGRTRGIGKRSAKPRPSGAGRPRDKFQCVDCLELGRQNYYCHTMSTGDLPGQERCRKHQAKWVKEQASTQVPMYHFDQGISSFETAKTLVYPAIPAIIYEGDGDDDVVFYREAEDEWVKRFIDASNIEFTGDGEALRDNDDKRIHEHLLKQQDTYNHKPHEKSSKESYTNDFINIRMRFLFCAVLTFHEGGPAIYPVGGANGGYGEDTTLAMSKRLAAIEDILKQEKRVVMDVVEGRGVLALAANPKHYMDRKQSNNKCNTKKKGKFAIADAVEAGQIPTPGAAYHDDGEDERDAAPTPVRRRGRSKRKAGPQGQRGASSKLRTPAPGPAKPTPEYTAPAANMTHSALGDGAVAGKYEAANTFGYHDESHITGNGDAAPGPWWQQQQPAQGHELFDHAAPPMGSEWQDCHPEDFAAASVGIDKTSTKSEVQYQADGTPPDGPFSSLPWDRLLADPHAEGDSKDAEHDLDGGEFGHPAEWSFNAGFGSPDSH</sequence>
<evidence type="ECO:0000256" key="1">
    <source>
        <dbReference type="SAM" id="MobiDB-lite"/>
    </source>
</evidence>
<evidence type="ECO:0000313" key="3">
    <source>
        <dbReference type="Proteomes" id="UP001324427"/>
    </source>
</evidence>
<feature type="region of interest" description="Disordered" evidence="1">
    <location>
        <begin position="677"/>
        <end position="743"/>
    </location>
</feature>
<feature type="region of interest" description="Disordered" evidence="1">
    <location>
        <begin position="530"/>
        <end position="590"/>
    </location>
</feature>
<evidence type="ECO:0000313" key="2">
    <source>
        <dbReference type="EMBL" id="KAK4544986.1"/>
    </source>
</evidence>
<accession>A0AAV9JJ57</accession>
<feature type="compositionally biased region" description="Polar residues" evidence="1">
    <location>
        <begin position="79"/>
        <end position="88"/>
    </location>
</feature>
<protein>
    <submittedName>
        <fullName evidence="2">Uncharacterized protein</fullName>
    </submittedName>
</protein>
<comment type="caution">
    <text evidence="2">The sequence shown here is derived from an EMBL/GenBank/DDBJ whole genome shotgun (WGS) entry which is preliminary data.</text>
</comment>
<keyword evidence="3" id="KW-1185">Reference proteome</keyword>